<name>A0ABY1B488_9PSED</name>
<comment type="caution">
    <text evidence="2">The sequence shown here is derived from an EMBL/GenBank/DDBJ whole genome shotgun (WGS) entry which is preliminary data.</text>
</comment>
<keyword evidence="3" id="KW-1185">Reference proteome</keyword>
<dbReference type="PROSITE" id="PS51257">
    <property type="entry name" value="PROKAR_LIPOPROTEIN"/>
    <property type="match status" value="1"/>
</dbReference>
<keyword evidence="1" id="KW-0732">Signal</keyword>
<feature type="chain" id="PRO_5046131401" evidence="1">
    <location>
        <begin position="23"/>
        <end position="222"/>
    </location>
</feature>
<keyword evidence="2" id="KW-0449">Lipoprotein</keyword>
<sequence length="222" mass="24276">MRLYRPMLFALLPLFASCQVFTERSVDPGAHHTRLQGEISRQGDQLLLRPCQEQRRFVIEGSQSDLAREAAPLFAAGATQLFADVRGQLGGTPQAGVDGSLDVSRLYQLNHEGPGCEDPNFKRLLIQASGHEPDWQLNASGRGLVLNRPGQAPLALPYLEEQLPDGRLNLTSEANGQRLELWAAPGRCVDSMSGNVQHLTAELRLDGQVMRGCAHFGGARND</sequence>
<organism evidence="2 3">
    <name type="scientific">Pseudomonas cuatrocienegasensis</name>
    <dbReference type="NCBI Taxonomy" id="543360"/>
    <lineage>
        <taxon>Bacteria</taxon>
        <taxon>Pseudomonadati</taxon>
        <taxon>Pseudomonadota</taxon>
        <taxon>Gammaproteobacteria</taxon>
        <taxon>Pseudomonadales</taxon>
        <taxon>Pseudomonadaceae</taxon>
        <taxon>Pseudomonas</taxon>
    </lineage>
</organism>
<gene>
    <name evidence="2" type="ORF">SAMN05216600_102163</name>
</gene>
<dbReference type="Proteomes" id="UP000198512">
    <property type="component" value="Unassembled WGS sequence"/>
</dbReference>
<feature type="signal peptide" evidence="1">
    <location>
        <begin position="1"/>
        <end position="22"/>
    </location>
</feature>
<evidence type="ECO:0000313" key="3">
    <source>
        <dbReference type="Proteomes" id="UP000198512"/>
    </source>
</evidence>
<accession>A0ABY1B488</accession>
<protein>
    <submittedName>
        <fullName evidence="2">Lipoprotein</fullName>
    </submittedName>
</protein>
<dbReference type="EMBL" id="FOFP01000002">
    <property type="protein sequence ID" value="SEP88724.1"/>
    <property type="molecule type" value="Genomic_DNA"/>
</dbReference>
<reference evidence="2 3" key="1">
    <citation type="submission" date="2016-10" db="EMBL/GenBank/DDBJ databases">
        <authorList>
            <person name="Varghese N."/>
            <person name="Submissions S."/>
        </authorList>
    </citation>
    <scope>NUCLEOTIDE SEQUENCE [LARGE SCALE GENOMIC DNA]</scope>
    <source>
        <strain evidence="2 3">CIP 109853</strain>
    </source>
</reference>
<evidence type="ECO:0000313" key="2">
    <source>
        <dbReference type="EMBL" id="SEP88724.1"/>
    </source>
</evidence>
<proteinExistence type="predicted"/>
<dbReference type="RefSeq" id="WP_069515943.1">
    <property type="nucleotide sequence ID" value="NZ_FOFP01000002.1"/>
</dbReference>
<evidence type="ECO:0000256" key="1">
    <source>
        <dbReference type="SAM" id="SignalP"/>
    </source>
</evidence>